<reference evidence="1" key="1">
    <citation type="submission" date="2022-11" db="EMBL/GenBank/DDBJ databases">
        <title>WGS of Natronobacillus azotifigens 24KS-1, an anaerobic diazotrophic haloalkaliphile from soda-rich habitats.</title>
        <authorList>
            <person name="Sorokin D.Y."/>
            <person name="Merkel A.Y."/>
        </authorList>
    </citation>
    <scope>NUCLEOTIDE SEQUENCE</scope>
    <source>
        <strain evidence="1">24KS-1</strain>
    </source>
</reference>
<sequence length="115" mass="13518">MTMQHLSVEEFNDRIRSWAGKKIKISKEEVADHDEAILSIKSISYETNTRRIDDYQPMHTLHLNGTGEVETTKQTYEELPLSSYEIPLEDSTLYQYNEEKFRLITDRGTYTIELV</sequence>
<proteinExistence type="predicted"/>
<dbReference type="Pfam" id="PF25846">
    <property type="entry name" value="YmzB"/>
    <property type="match status" value="1"/>
</dbReference>
<dbReference type="Proteomes" id="UP001084197">
    <property type="component" value="Unassembled WGS sequence"/>
</dbReference>
<protein>
    <submittedName>
        <fullName evidence="1">Uncharacterized protein</fullName>
    </submittedName>
</protein>
<dbReference type="RefSeq" id="WP_268779409.1">
    <property type="nucleotide sequence ID" value="NZ_JAPRAT010000007.1"/>
</dbReference>
<dbReference type="AlphaFoldDB" id="A0A9J6RBE4"/>
<keyword evidence="2" id="KW-1185">Reference proteome</keyword>
<comment type="caution">
    <text evidence="1">The sequence shown here is derived from an EMBL/GenBank/DDBJ whole genome shotgun (WGS) entry which is preliminary data.</text>
</comment>
<accession>A0A9J6RBE4</accession>
<gene>
    <name evidence="1" type="ORF">OWO01_05385</name>
</gene>
<name>A0A9J6RBE4_9BACI</name>
<evidence type="ECO:0000313" key="1">
    <source>
        <dbReference type="EMBL" id="MCZ0702644.1"/>
    </source>
</evidence>
<dbReference type="InterPro" id="IPR058926">
    <property type="entry name" value="YmzB-like"/>
</dbReference>
<dbReference type="EMBL" id="JAPRAT010000007">
    <property type="protein sequence ID" value="MCZ0702644.1"/>
    <property type="molecule type" value="Genomic_DNA"/>
</dbReference>
<evidence type="ECO:0000313" key="2">
    <source>
        <dbReference type="Proteomes" id="UP001084197"/>
    </source>
</evidence>
<organism evidence="1 2">
    <name type="scientific">Natronobacillus azotifigens</name>
    <dbReference type="NCBI Taxonomy" id="472978"/>
    <lineage>
        <taxon>Bacteria</taxon>
        <taxon>Bacillati</taxon>
        <taxon>Bacillota</taxon>
        <taxon>Bacilli</taxon>
        <taxon>Bacillales</taxon>
        <taxon>Bacillaceae</taxon>
        <taxon>Natronobacillus</taxon>
    </lineage>
</organism>